<reference evidence="2 3" key="1">
    <citation type="submission" date="2019-11" db="EMBL/GenBank/DDBJ databases">
        <title>Comparative genomics of hydrocarbon-degrading Desulfosarcina strains.</title>
        <authorList>
            <person name="Watanabe M."/>
            <person name="Kojima H."/>
            <person name="Fukui M."/>
        </authorList>
    </citation>
    <scope>NUCLEOTIDE SEQUENCE [LARGE SCALE GENOMIC DNA]</scope>
    <source>
        <strain evidence="3">oXyS1</strain>
    </source>
</reference>
<organism evidence="2 3">
    <name type="scientific">Desulfosarcina ovata subsp. ovata</name>
    <dbReference type="NCBI Taxonomy" id="2752305"/>
    <lineage>
        <taxon>Bacteria</taxon>
        <taxon>Pseudomonadati</taxon>
        <taxon>Thermodesulfobacteriota</taxon>
        <taxon>Desulfobacteria</taxon>
        <taxon>Desulfobacterales</taxon>
        <taxon>Desulfosarcinaceae</taxon>
        <taxon>Desulfosarcina</taxon>
    </lineage>
</organism>
<dbReference type="RefSeq" id="WP_155310739.1">
    <property type="nucleotide sequence ID" value="NZ_AP021879.1"/>
</dbReference>
<protein>
    <recommendedName>
        <fullName evidence="1">UspA domain-containing protein</fullName>
    </recommendedName>
</protein>
<dbReference type="InterPro" id="IPR014729">
    <property type="entry name" value="Rossmann-like_a/b/a_fold"/>
</dbReference>
<feature type="domain" description="UspA" evidence="1">
    <location>
        <begin position="3"/>
        <end position="144"/>
    </location>
</feature>
<evidence type="ECO:0000313" key="3">
    <source>
        <dbReference type="Proteomes" id="UP000422108"/>
    </source>
</evidence>
<keyword evidence="3" id="KW-1185">Reference proteome</keyword>
<gene>
    <name evidence="2" type="ORF">DSCOOX_27420</name>
</gene>
<sequence length="147" mass="16502">MKQSILVVMNDTSHSTMVVDFLARLPLVFSEVQVTLMHVFRKPSGSEEMMGKKFMQAQQEKTEMAMSSARRRLMEAGYLADHIHTHLETEPYATVADGIIAEIGKGRYDIVVISRRKMSRSEEFVLGDASIKVIRALDQAAVVVVKC</sequence>
<name>A0A5K8AAB7_9BACT</name>
<dbReference type="Gene3D" id="3.40.50.620">
    <property type="entry name" value="HUPs"/>
    <property type="match status" value="1"/>
</dbReference>
<dbReference type="CDD" id="cd00293">
    <property type="entry name" value="USP-like"/>
    <property type="match status" value="1"/>
</dbReference>
<dbReference type="EMBL" id="AP021879">
    <property type="protein sequence ID" value="BBO89562.1"/>
    <property type="molecule type" value="Genomic_DNA"/>
</dbReference>
<accession>A0A5K8AAB7</accession>
<evidence type="ECO:0000259" key="1">
    <source>
        <dbReference type="Pfam" id="PF00582"/>
    </source>
</evidence>
<dbReference type="SUPFAM" id="SSF52402">
    <property type="entry name" value="Adenine nucleotide alpha hydrolases-like"/>
    <property type="match status" value="1"/>
</dbReference>
<dbReference type="Proteomes" id="UP000422108">
    <property type="component" value="Chromosome"/>
</dbReference>
<dbReference type="AlphaFoldDB" id="A0A5K8AAB7"/>
<evidence type="ECO:0000313" key="2">
    <source>
        <dbReference type="EMBL" id="BBO89562.1"/>
    </source>
</evidence>
<dbReference type="Pfam" id="PF00582">
    <property type="entry name" value="Usp"/>
    <property type="match status" value="1"/>
</dbReference>
<dbReference type="InterPro" id="IPR006016">
    <property type="entry name" value="UspA"/>
</dbReference>
<proteinExistence type="predicted"/>